<dbReference type="GO" id="GO:0030145">
    <property type="term" value="F:manganese ion binding"/>
    <property type="evidence" value="ECO:0007669"/>
    <property type="project" value="InterPro"/>
</dbReference>
<dbReference type="SUPFAM" id="SSF53187">
    <property type="entry name" value="Zn-dependent exopeptidases"/>
    <property type="match status" value="1"/>
</dbReference>
<dbReference type="PANTHER" id="PTHR11963:SF23">
    <property type="entry name" value="CYTOSOL AMINOPEPTIDASE"/>
    <property type="match status" value="1"/>
</dbReference>
<dbReference type="GO" id="GO:0006508">
    <property type="term" value="P:proteolysis"/>
    <property type="evidence" value="ECO:0007669"/>
    <property type="project" value="UniProtKB-KW"/>
</dbReference>
<evidence type="ECO:0000259" key="5">
    <source>
        <dbReference type="Pfam" id="PF00883"/>
    </source>
</evidence>
<keyword evidence="2" id="KW-0031">Aminopeptidase</keyword>
<dbReference type="Gene3D" id="3.40.220.10">
    <property type="entry name" value="Leucine Aminopeptidase, subunit E, domain 1"/>
    <property type="match status" value="1"/>
</dbReference>
<dbReference type="EMBL" id="MHNL01000005">
    <property type="protein sequence ID" value="OGZ45860.1"/>
    <property type="molecule type" value="Genomic_DNA"/>
</dbReference>
<keyword evidence="3" id="KW-0645">Protease</keyword>
<evidence type="ECO:0000313" key="6">
    <source>
        <dbReference type="EMBL" id="OGZ45860.1"/>
    </source>
</evidence>
<dbReference type="InterPro" id="IPR000819">
    <property type="entry name" value="Peptidase_M17_C"/>
</dbReference>
<comment type="caution">
    <text evidence="6">The sequence shown here is derived from an EMBL/GenBank/DDBJ whole genome shotgun (WGS) entry which is preliminary data.</text>
</comment>
<dbReference type="Proteomes" id="UP000177785">
    <property type="component" value="Unassembled WGS sequence"/>
</dbReference>
<sequence length="464" mass="50512">MIKITYQEKGEATKIKSGVLVTLLAGKKETDVVRLSSGQRVIEIGIDDPAKLNQRKLVLLARKAISLARSHRAETIVIRFSDFCLSKLALSDERVAELLGVNFEMANFEFIAYKTPPEEGWIFVQEIVVLGKVSPEVRRAFARGQMVGEETNKCRILANTPGGEMTPRLLANEARKAAGGLPIAVTILGRKDIEKLKMGGVLGVSKGSTEEPRFIIMEYWGGAKKDQPIVFCGKGVTFDTGGLNLKPTQHIYEMHMDMSGGAAVVHALVAAARLGIKKNIIALVPAVENMPSGSSYHPGDVLVSLSGKTIEVLDTDAEGRIVLADALTYAKKYRPRLVVDVATLTGAAMVAVGQRASVVFTRDEHLERMFRELGEESGDYVWPLPLWEEYDEDIKGTFGDIANTGKGRYGGAIHGASFLQQFADGYPLVHLDIAPRMTAIEGEHLAKGAAGAPVRLLVKLLERY</sequence>
<dbReference type="SUPFAM" id="SSF52949">
    <property type="entry name" value="Macro domain-like"/>
    <property type="match status" value="1"/>
</dbReference>
<dbReference type="Gene3D" id="3.40.630.10">
    <property type="entry name" value="Zn peptidases"/>
    <property type="match status" value="1"/>
</dbReference>
<dbReference type="GO" id="GO:0005737">
    <property type="term" value="C:cytoplasm"/>
    <property type="evidence" value="ECO:0007669"/>
    <property type="project" value="InterPro"/>
</dbReference>
<organism evidence="6 7">
    <name type="scientific">Candidatus Ryanbacteria bacterium RIFCSPHIGHO2_01_FULL_48_27</name>
    <dbReference type="NCBI Taxonomy" id="1802115"/>
    <lineage>
        <taxon>Bacteria</taxon>
        <taxon>Candidatus Ryaniibacteriota</taxon>
    </lineage>
</organism>
<evidence type="ECO:0000256" key="2">
    <source>
        <dbReference type="ARBA" id="ARBA00022438"/>
    </source>
</evidence>
<proteinExistence type="inferred from homology"/>
<dbReference type="InterPro" id="IPR043472">
    <property type="entry name" value="Macro_dom-like"/>
</dbReference>
<dbReference type="InterPro" id="IPR011356">
    <property type="entry name" value="Leucine_aapep/pepB"/>
</dbReference>
<protein>
    <recommendedName>
        <fullName evidence="5">Cytosol aminopeptidase domain-containing protein</fullName>
    </recommendedName>
</protein>
<evidence type="ECO:0000256" key="3">
    <source>
        <dbReference type="ARBA" id="ARBA00022670"/>
    </source>
</evidence>
<dbReference type="CDD" id="cd00433">
    <property type="entry name" value="Peptidase_M17"/>
    <property type="match status" value="1"/>
</dbReference>
<dbReference type="GO" id="GO:0070006">
    <property type="term" value="F:metalloaminopeptidase activity"/>
    <property type="evidence" value="ECO:0007669"/>
    <property type="project" value="InterPro"/>
</dbReference>
<comment type="similarity">
    <text evidence="1">Belongs to the peptidase M17 family.</text>
</comment>
<evidence type="ECO:0000256" key="1">
    <source>
        <dbReference type="ARBA" id="ARBA00009528"/>
    </source>
</evidence>
<evidence type="ECO:0000256" key="4">
    <source>
        <dbReference type="ARBA" id="ARBA00022801"/>
    </source>
</evidence>
<reference evidence="6 7" key="1">
    <citation type="journal article" date="2016" name="Nat. Commun.">
        <title>Thousands of microbial genomes shed light on interconnected biogeochemical processes in an aquifer system.</title>
        <authorList>
            <person name="Anantharaman K."/>
            <person name="Brown C.T."/>
            <person name="Hug L.A."/>
            <person name="Sharon I."/>
            <person name="Castelle C.J."/>
            <person name="Probst A.J."/>
            <person name="Thomas B.C."/>
            <person name="Singh A."/>
            <person name="Wilkins M.J."/>
            <person name="Karaoz U."/>
            <person name="Brodie E.L."/>
            <person name="Williams K.H."/>
            <person name="Hubbard S.S."/>
            <person name="Banfield J.F."/>
        </authorList>
    </citation>
    <scope>NUCLEOTIDE SEQUENCE [LARGE SCALE GENOMIC DNA]</scope>
</reference>
<accession>A0A1G2G796</accession>
<feature type="domain" description="Cytosol aminopeptidase" evidence="5">
    <location>
        <begin position="154"/>
        <end position="458"/>
    </location>
</feature>
<keyword evidence="4" id="KW-0378">Hydrolase</keyword>
<evidence type="ECO:0000313" key="7">
    <source>
        <dbReference type="Proteomes" id="UP000177785"/>
    </source>
</evidence>
<dbReference type="STRING" id="1802115.A2756_03050"/>
<gene>
    <name evidence="6" type="ORF">A2756_03050</name>
</gene>
<dbReference type="Pfam" id="PF00883">
    <property type="entry name" value="Peptidase_M17"/>
    <property type="match status" value="1"/>
</dbReference>
<dbReference type="PANTHER" id="PTHR11963">
    <property type="entry name" value="LEUCINE AMINOPEPTIDASE-RELATED"/>
    <property type="match status" value="1"/>
</dbReference>
<dbReference type="PRINTS" id="PR00481">
    <property type="entry name" value="LAMNOPPTDASE"/>
</dbReference>
<name>A0A1G2G796_9BACT</name>
<dbReference type="AlphaFoldDB" id="A0A1G2G796"/>